<feature type="transmembrane region" description="Helical" evidence="1">
    <location>
        <begin position="146"/>
        <end position="168"/>
    </location>
</feature>
<feature type="transmembrane region" description="Helical" evidence="1">
    <location>
        <begin position="7"/>
        <end position="30"/>
    </location>
</feature>
<evidence type="ECO:0000313" key="2">
    <source>
        <dbReference type="EMBL" id="MDT0604091.1"/>
    </source>
</evidence>
<dbReference type="Proteomes" id="UP001266357">
    <property type="component" value="Unassembled WGS sequence"/>
</dbReference>
<comment type="caution">
    <text evidence="2">The sequence shown here is derived from an EMBL/GenBank/DDBJ whole genome shotgun (WGS) entry which is preliminary data.</text>
</comment>
<dbReference type="EMBL" id="JAVRIF010000005">
    <property type="protein sequence ID" value="MDT0604091.1"/>
    <property type="molecule type" value="Genomic_DNA"/>
</dbReference>
<keyword evidence="1" id="KW-0812">Transmembrane</keyword>
<protein>
    <submittedName>
        <fullName evidence="2">Uncharacterized protein</fullName>
    </submittedName>
</protein>
<organism evidence="2 3">
    <name type="scientific">Thalassotalea castellviae</name>
    <dbReference type="NCBI Taxonomy" id="3075612"/>
    <lineage>
        <taxon>Bacteria</taxon>
        <taxon>Pseudomonadati</taxon>
        <taxon>Pseudomonadota</taxon>
        <taxon>Gammaproteobacteria</taxon>
        <taxon>Alteromonadales</taxon>
        <taxon>Colwelliaceae</taxon>
        <taxon>Thalassotalea</taxon>
    </lineage>
</organism>
<gene>
    <name evidence="2" type="ORF">RM573_10855</name>
</gene>
<keyword evidence="3" id="KW-1185">Reference proteome</keyword>
<sequence>MELIQDAIFAVIFTGLPVYAFSFLMVFFSYQKGYLSTNVAFKNAFDKNDENPSQLSKKNKKNLPFFHSKWVTFGGGFYGLIAMLTFLIIEILQIVNFWLGVSRWKDVTDLFSIGALIAMFVDSLKNMITAAIWFTYWPNKLPASHFILWILICYGCYRAGAYSAKYFYINKRFLPIKNTNTQKM</sequence>
<keyword evidence="1" id="KW-0472">Membrane</keyword>
<reference evidence="2 3" key="1">
    <citation type="submission" date="2023-09" db="EMBL/GenBank/DDBJ databases">
        <authorList>
            <person name="Rey-Velasco X."/>
        </authorList>
    </citation>
    <scope>NUCLEOTIDE SEQUENCE [LARGE SCALE GENOMIC DNA]</scope>
    <source>
        <strain evidence="2 3">W431</strain>
    </source>
</reference>
<accession>A0ABU3A1N5</accession>
<evidence type="ECO:0000256" key="1">
    <source>
        <dbReference type="SAM" id="Phobius"/>
    </source>
</evidence>
<proteinExistence type="predicted"/>
<keyword evidence="1" id="KW-1133">Transmembrane helix</keyword>
<feature type="transmembrane region" description="Helical" evidence="1">
    <location>
        <begin position="111"/>
        <end position="134"/>
    </location>
</feature>
<name>A0ABU3A1N5_9GAMM</name>
<dbReference type="RefSeq" id="WP_311581562.1">
    <property type="nucleotide sequence ID" value="NZ_JAVRIF010000005.1"/>
</dbReference>
<evidence type="ECO:0000313" key="3">
    <source>
        <dbReference type="Proteomes" id="UP001266357"/>
    </source>
</evidence>
<feature type="transmembrane region" description="Helical" evidence="1">
    <location>
        <begin position="77"/>
        <end position="99"/>
    </location>
</feature>